<keyword evidence="2" id="KW-1185">Reference proteome</keyword>
<protein>
    <submittedName>
        <fullName evidence="1">Uncharacterized protein</fullName>
    </submittedName>
</protein>
<sequence>MLSIRRSNFKDSWQKDEALKTLVASVFKDTHCHPQDETSVPRGRDRAKTLERFKQRFLKTVGPSQNWTPVSSSFLFSSSLSFHILCNQL</sequence>
<reference evidence="1 2" key="1">
    <citation type="journal article" date="2021" name="Nat. Plants">
        <title>The Taxus genome provides insights into paclitaxel biosynthesis.</title>
        <authorList>
            <person name="Xiong X."/>
            <person name="Gou J."/>
            <person name="Liao Q."/>
            <person name="Li Y."/>
            <person name="Zhou Q."/>
            <person name="Bi G."/>
            <person name="Li C."/>
            <person name="Du R."/>
            <person name="Wang X."/>
            <person name="Sun T."/>
            <person name="Guo L."/>
            <person name="Liang H."/>
            <person name="Lu P."/>
            <person name="Wu Y."/>
            <person name="Zhang Z."/>
            <person name="Ro D.K."/>
            <person name="Shang Y."/>
            <person name="Huang S."/>
            <person name="Yan J."/>
        </authorList>
    </citation>
    <scope>NUCLEOTIDE SEQUENCE [LARGE SCALE GENOMIC DNA]</scope>
    <source>
        <strain evidence="1">Ta-2019</strain>
    </source>
</reference>
<dbReference type="EMBL" id="JAHRHJ020003813">
    <property type="protein sequence ID" value="KAH9287491.1"/>
    <property type="molecule type" value="Genomic_DNA"/>
</dbReference>
<gene>
    <name evidence="1" type="ORF">KI387_031608</name>
</gene>
<organism evidence="1 2">
    <name type="scientific">Taxus chinensis</name>
    <name type="common">Chinese yew</name>
    <name type="synonym">Taxus wallichiana var. chinensis</name>
    <dbReference type="NCBI Taxonomy" id="29808"/>
    <lineage>
        <taxon>Eukaryota</taxon>
        <taxon>Viridiplantae</taxon>
        <taxon>Streptophyta</taxon>
        <taxon>Embryophyta</taxon>
        <taxon>Tracheophyta</taxon>
        <taxon>Spermatophyta</taxon>
        <taxon>Pinopsida</taxon>
        <taxon>Pinidae</taxon>
        <taxon>Conifers II</taxon>
        <taxon>Cupressales</taxon>
        <taxon>Taxaceae</taxon>
        <taxon>Taxus</taxon>
    </lineage>
</organism>
<evidence type="ECO:0000313" key="2">
    <source>
        <dbReference type="Proteomes" id="UP000824469"/>
    </source>
</evidence>
<proteinExistence type="predicted"/>
<dbReference type="Proteomes" id="UP000824469">
    <property type="component" value="Unassembled WGS sequence"/>
</dbReference>
<feature type="non-terminal residue" evidence="1">
    <location>
        <position position="89"/>
    </location>
</feature>
<dbReference type="AlphaFoldDB" id="A0AA38BSU5"/>
<accession>A0AA38BSU5</accession>
<comment type="caution">
    <text evidence="1">The sequence shown here is derived from an EMBL/GenBank/DDBJ whole genome shotgun (WGS) entry which is preliminary data.</text>
</comment>
<evidence type="ECO:0000313" key="1">
    <source>
        <dbReference type="EMBL" id="KAH9287491.1"/>
    </source>
</evidence>
<name>A0AA38BSU5_TAXCH</name>